<evidence type="ECO:0000313" key="2">
    <source>
        <dbReference type="Proteomes" id="UP000887578"/>
    </source>
</evidence>
<dbReference type="AlphaFoldDB" id="A0A914QCT1"/>
<proteinExistence type="predicted"/>
<dbReference type="CDD" id="cd18186">
    <property type="entry name" value="BTB_POZ_ZBTB_KLHL-like"/>
    <property type="match status" value="1"/>
</dbReference>
<sequence length="276" mass="32503">MAASLKILSCLYTGEYLKTIVEIRIPKIRETPFWSDPKAEILTEEKIVMPPAASQSIKYLYKLKWDRQTIEVVKNSNGSCIKTFRVYEIDDDFVFKYEDIQRANVRKSETRTSLLDDLRNANNFTIICKSKTFTINKAILQARSPVFAAMLESNFREAEENLVEITDNEPEIVEKMIEFCETDEIEITEGFEYELYQIAHKYQIDSFIKYTRDLLKSTLTFENTAERLKLAMICSDETLKAFLCSWIRPNFQYICKPQYIFTFFTETEILNIFRDE</sequence>
<dbReference type="PROSITE" id="PS50097">
    <property type="entry name" value="BTB"/>
    <property type="match status" value="1"/>
</dbReference>
<dbReference type="PANTHER" id="PTHR24413">
    <property type="entry name" value="SPECKLE-TYPE POZ PROTEIN"/>
    <property type="match status" value="1"/>
</dbReference>
<accession>A0A914QCT1</accession>
<name>A0A914QCT1_9BILA</name>
<keyword evidence="2" id="KW-1185">Reference proteome</keyword>
<dbReference type="InterPro" id="IPR000210">
    <property type="entry name" value="BTB/POZ_dom"/>
</dbReference>
<reference evidence="3" key="1">
    <citation type="submission" date="2022-11" db="UniProtKB">
        <authorList>
            <consortium name="WormBaseParasite"/>
        </authorList>
    </citation>
    <scope>IDENTIFICATION</scope>
</reference>
<dbReference type="SMART" id="SM00225">
    <property type="entry name" value="BTB"/>
    <property type="match status" value="1"/>
</dbReference>
<evidence type="ECO:0000259" key="1">
    <source>
        <dbReference type="PROSITE" id="PS50097"/>
    </source>
</evidence>
<dbReference type="SUPFAM" id="SSF54695">
    <property type="entry name" value="POZ domain"/>
    <property type="match status" value="1"/>
</dbReference>
<organism evidence="2 3">
    <name type="scientific">Panagrolaimus davidi</name>
    <dbReference type="NCBI Taxonomy" id="227884"/>
    <lineage>
        <taxon>Eukaryota</taxon>
        <taxon>Metazoa</taxon>
        <taxon>Ecdysozoa</taxon>
        <taxon>Nematoda</taxon>
        <taxon>Chromadorea</taxon>
        <taxon>Rhabditida</taxon>
        <taxon>Tylenchina</taxon>
        <taxon>Panagrolaimomorpha</taxon>
        <taxon>Panagrolaimoidea</taxon>
        <taxon>Panagrolaimidae</taxon>
        <taxon>Panagrolaimus</taxon>
    </lineage>
</organism>
<dbReference type="Pfam" id="PF00651">
    <property type="entry name" value="BTB"/>
    <property type="match status" value="1"/>
</dbReference>
<dbReference type="InterPro" id="IPR011333">
    <property type="entry name" value="SKP1/BTB/POZ_sf"/>
</dbReference>
<dbReference type="WBParaSite" id="PDA_v2.g29426.t1">
    <property type="protein sequence ID" value="PDA_v2.g29426.t1"/>
    <property type="gene ID" value="PDA_v2.g29426"/>
</dbReference>
<protein>
    <submittedName>
        <fullName evidence="3">BTB domain-containing protein</fullName>
    </submittedName>
</protein>
<feature type="domain" description="BTB" evidence="1">
    <location>
        <begin position="122"/>
        <end position="189"/>
    </location>
</feature>
<dbReference type="Proteomes" id="UP000887578">
    <property type="component" value="Unplaced"/>
</dbReference>
<dbReference type="Gene3D" id="3.30.710.10">
    <property type="entry name" value="Potassium Channel Kv1.1, Chain A"/>
    <property type="match status" value="1"/>
</dbReference>
<evidence type="ECO:0000313" key="3">
    <source>
        <dbReference type="WBParaSite" id="PDA_v2.g29426.t1"/>
    </source>
</evidence>